<dbReference type="EMBL" id="FWWU01000006">
    <property type="protein sequence ID" value="SMB82723.1"/>
    <property type="molecule type" value="Genomic_DNA"/>
</dbReference>
<dbReference type="AlphaFoldDB" id="A0A1W1UNX1"/>
<evidence type="ECO:0000313" key="2">
    <source>
        <dbReference type="Proteomes" id="UP000192582"/>
    </source>
</evidence>
<sequence length="43" mass="4730">MPRRAGKIATRNISRVRLYLHACTARLAVTYGCTPMVKTALPA</sequence>
<proteinExistence type="predicted"/>
<gene>
    <name evidence="1" type="ORF">SAMN00790413_04118</name>
</gene>
<reference evidence="1 2" key="1">
    <citation type="submission" date="2017-04" db="EMBL/GenBank/DDBJ databases">
        <authorList>
            <person name="Afonso C.L."/>
            <person name="Miller P.J."/>
            <person name="Scott M.A."/>
            <person name="Spackman E."/>
            <person name="Goraichik I."/>
            <person name="Dimitrov K.M."/>
            <person name="Suarez D.L."/>
            <person name="Swayne D.E."/>
        </authorList>
    </citation>
    <scope>NUCLEOTIDE SEQUENCE [LARGE SCALE GENOMIC DNA]</scope>
    <source>
        <strain evidence="1 2">KR-140</strain>
    </source>
</reference>
<accession>A0A1W1UNX1</accession>
<protein>
    <submittedName>
        <fullName evidence="1">Uncharacterized protein</fullName>
    </submittedName>
</protein>
<name>A0A1W1UNX1_9DEIO</name>
<keyword evidence="2" id="KW-1185">Reference proteome</keyword>
<dbReference type="Proteomes" id="UP000192582">
    <property type="component" value="Unassembled WGS sequence"/>
</dbReference>
<evidence type="ECO:0000313" key="1">
    <source>
        <dbReference type="EMBL" id="SMB82723.1"/>
    </source>
</evidence>
<organism evidence="1 2">
    <name type="scientific">Deinococcus hopiensis KR-140</name>
    <dbReference type="NCBI Taxonomy" id="695939"/>
    <lineage>
        <taxon>Bacteria</taxon>
        <taxon>Thermotogati</taxon>
        <taxon>Deinococcota</taxon>
        <taxon>Deinococci</taxon>
        <taxon>Deinococcales</taxon>
        <taxon>Deinococcaceae</taxon>
        <taxon>Deinococcus</taxon>
    </lineage>
</organism>